<gene>
    <name evidence="12" type="ORF">FEM48_Zijuj08G0109600</name>
</gene>
<feature type="region of interest" description="Disordered" evidence="10">
    <location>
        <begin position="514"/>
        <end position="533"/>
    </location>
</feature>
<evidence type="ECO:0000256" key="9">
    <source>
        <dbReference type="ARBA" id="ARBA00023242"/>
    </source>
</evidence>
<evidence type="ECO:0000256" key="2">
    <source>
        <dbReference type="ARBA" id="ARBA00004496"/>
    </source>
</evidence>
<feature type="region of interest" description="Disordered" evidence="10">
    <location>
        <begin position="626"/>
        <end position="647"/>
    </location>
</feature>
<dbReference type="GO" id="GO:0006355">
    <property type="term" value="P:regulation of DNA-templated transcription"/>
    <property type="evidence" value="ECO:0007669"/>
    <property type="project" value="InterPro"/>
</dbReference>
<sequence>MGRKRERSEISSEAADAAIASGNNNNNNKKHDQIQSLSHSQSYEQTREERIRENLQKMQKLGIFDLSLKLNSHIHPKRTPLRKSSPALPPSGPLRRSSRLQNVTPVSYTEVQLVKNDKGLEDEDILPEVGSKPEIYTDEHEKLLGNTEKSWELFVDGCGPDGKRIYDPVKGKTCHQCRQKTLGHRTHCCKCNKVQGQFCGDCLYMRYGEHVLEAIENPDWMCPACRGICNCSLCRQAKGWAPTGTLYKKISQLGFKSVAHYLIQTRRRETNLVKSPDTANHVSAKRLLQFSDKDEVSKESLDVNNNNIGSSEPQFEDQSADKFKSEREKRMHGSLNQHIDSQISVTRSLSFSDGPLSQNVGPLDVKHKVHYQFGLLKPQCENKGDDFESEKEKEMGGTEDIDSHTALSKLKRKPAQTIEPSIDTIAGRLRQRRKEGHQDNDFQKPKENVSCCKDVVNKVLIGKEVDQEIEEHFSGNKHDIINDTVLENNPMLKDPSLATEPSSDSIAGRLKLRSRNHGNADESPNVDDNISDVKPDAENIWTDKEVKKDKEVLSSDIKHKNDSNTPLEKSQMLEHKHAQASGPSLDSIAGRLRQRRREADDHDGGIQVETKTDVIQVANCMSEFSSSKMSSESMARRLRPRRATMCE</sequence>
<feature type="region of interest" description="Disordered" evidence="10">
    <location>
        <begin position="74"/>
        <end position="101"/>
    </location>
</feature>
<comment type="caution">
    <text evidence="12">The sequence shown here is derived from an EMBL/GenBank/DDBJ whole genome shotgun (WGS) entry which is preliminary data.</text>
</comment>
<name>A0A978UYP8_ZIZJJ</name>
<proteinExistence type="predicted"/>
<dbReference type="AlphaFoldDB" id="A0A978UYP8"/>
<dbReference type="GO" id="GO:0005634">
    <property type="term" value="C:nucleus"/>
    <property type="evidence" value="ECO:0007669"/>
    <property type="project" value="UniProtKB-SubCell"/>
</dbReference>
<protein>
    <recommendedName>
        <fullName evidence="11">Zinc-finger domain-containing protein</fullName>
    </recommendedName>
</protein>
<feature type="compositionally biased region" description="Polar residues" evidence="10">
    <location>
        <begin position="302"/>
        <end position="317"/>
    </location>
</feature>
<feature type="compositionally biased region" description="Basic residues" evidence="10">
    <location>
        <begin position="636"/>
        <end position="647"/>
    </location>
</feature>
<dbReference type="InterPro" id="IPR040221">
    <property type="entry name" value="CDCA7/CDA7L"/>
</dbReference>
<dbReference type="InterPro" id="IPR018866">
    <property type="entry name" value="Znf-4CXXC_R1"/>
</dbReference>
<evidence type="ECO:0000259" key="11">
    <source>
        <dbReference type="Pfam" id="PF10497"/>
    </source>
</evidence>
<dbReference type="SMR" id="A0A978UYP8"/>
<dbReference type="Proteomes" id="UP000813462">
    <property type="component" value="Unassembled WGS sequence"/>
</dbReference>
<feature type="compositionally biased region" description="Basic and acidic residues" evidence="10">
    <location>
        <begin position="549"/>
        <end position="562"/>
    </location>
</feature>
<feature type="region of interest" description="Disordered" evidence="10">
    <location>
        <begin position="549"/>
        <end position="586"/>
    </location>
</feature>
<dbReference type="PANTHER" id="PTHR31169:SF23">
    <property type="entry name" value="OS03G0572250 PROTEIN"/>
    <property type="match status" value="1"/>
</dbReference>
<evidence type="ECO:0000256" key="3">
    <source>
        <dbReference type="ARBA" id="ARBA00022490"/>
    </source>
</evidence>
<keyword evidence="6" id="KW-0832">Ubl conjugation</keyword>
<keyword evidence="5" id="KW-0597">Phosphoprotein</keyword>
<evidence type="ECO:0000256" key="8">
    <source>
        <dbReference type="ARBA" id="ARBA00023163"/>
    </source>
</evidence>
<feature type="compositionally biased region" description="Basic and acidic residues" evidence="10">
    <location>
        <begin position="319"/>
        <end position="331"/>
    </location>
</feature>
<keyword evidence="7" id="KW-0805">Transcription regulation</keyword>
<evidence type="ECO:0000256" key="6">
    <source>
        <dbReference type="ARBA" id="ARBA00022843"/>
    </source>
</evidence>
<keyword evidence="9" id="KW-0539">Nucleus</keyword>
<feature type="compositionally biased region" description="Low complexity" evidence="10">
    <location>
        <begin position="11"/>
        <end position="27"/>
    </location>
</feature>
<reference evidence="12" key="1">
    <citation type="journal article" date="2021" name="Front. Plant Sci.">
        <title>Chromosome-Scale Genome Assembly for Chinese Sour Jujube and Insights Into Its Genome Evolution and Domestication Signature.</title>
        <authorList>
            <person name="Shen L.-Y."/>
            <person name="Luo H."/>
            <person name="Wang X.-L."/>
            <person name="Wang X.-M."/>
            <person name="Qiu X.-J."/>
            <person name="Liu H."/>
            <person name="Zhou S.-S."/>
            <person name="Jia K.-H."/>
            <person name="Nie S."/>
            <person name="Bao Y.-T."/>
            <person name="Zhang R.-G."/>
            <person name="Yun Q.-Z."/>
            <person name="Chai Y.-H."/>
            <person name="Lu J.-Y."/>
            <person name="Li Y."/>
            <person name="Zhao S.-W."/>
            <person name="Mao J.-F."/>
            <person name="Jia S.-G."/>
            <person name="Mao Y.-M."/>
        </authorList>
    </citation>
    <scope>NUCLEOTIDE SEQUENCE</scope>
    <source>
        <strain evidence="12">AT0</strain>
        <tissue evidence="12">Leaf</tissue>
    </source>
</reference>
<feature type="compositionally biased region" description="Basic and acidic residues" evidence="10">
    <location>
        <begin position="1"/>
        <end position="10"/>
    </location>
</feature>
<accession>A0A978UYP8</accession>
<feature type="region of interest" description="Disordered" evidence="10">
    <location>
        <begin position="1"/>
        <end position="49"/>
    </location>
</feature>
<evidence type="ECO:0000256" key="5">
    <source>
        <dbReference type="ARBA" id="ARBA00022553"/>
    </source>
</evidence>
<evidence type="ECO:0000313" key="13">
    <source>
        <dbReference type="Proteomes" id="UP000813462"/>
    </source>
</evidence>
<keyword evidence="4" id="KW-1017">Isopeptide bond</keyword>
<dbReference type="Pfam" id="PF10497">
    <property type="entry name" value="zf-4CXXC_R1"/>
    <property type="match status" value="1"/>
</dbReference>
<dbReference type="EMBL" id="JAEACU010000008">
    <property type="protein sequence ID" value="KAH7520114.1"/>
    <property type="molecule type" value="Genomic_DNA"/>
</dbReference>
<evidence type="ECO:0000256" key="1">
    <source>
        <dbReference type="ARBA" id="ARBA00004123"/>
    </source>
</evidence>
<evidence type="ECO:0000256" key="7">
    <source>
        <dbReference type="ARBA" id="ARBA00023015"/>
    </source>
</evidence>
<dbReference type="GO" id="GO:0005737">
    <property type="term" value="C:cytoplasm"/>
    <property type="evidence" value="ECO:0007669"/>
    <property type="project" value="UniProtKB-SubCell"/>
</dbReference>
<evidence type="ECO:0000256" key="10">
    <source>
        <dbReference type="SAM" id="MobiDB-lite"/>
    </source>
</evidence>
<feature type="compositionally biased region" description="Polar residues" evidence="10">
    <location>
        <begin position="34"/>
        <end position="44"/>
    </location>
</feature>
<dbReference type="PANTHER" id="PTHR31169">
    <property type="entry name" value="OS05G0300700 PROTEIN"/>
    <property type="match status" value="1"/>
</dbReference>
<evidence type="ECO:0000256" key="4">
    <source>
        <dbReference type="ARBA" id="ARBA00022499"/>
    </source>
</evidence>
<evidence type="ECO:0000313" key="12">
    <source>
        <dbReference type="EMBL" id="KAH7520114.1"/>
    </source>
</evidence>
<organism evidence="12 13">
    <name type="scientific">Ziziphus jujuba var. spinosa</name>
    <dbReference type="NCBI Taxonomy" id="714518"/>
    <lineage>
        <taxon>Eukaryota</taxon>
        <taxon>Viridiplantae</taxon>
        <taxon>Streptophyta</taxon>
        <taxon>Embryophyta</taxon>
        <taxon>Tracheophyta</taxon>
        <taxon>Spermatophyta</taxon>
        <taxon>Magnoliopsida</taxon>
        <taxon>eudicotyledons</taxon>
        <taxon>Gunneridae</taxon>
        <taxon>Pentapetalae</taxon>
        <taxon>rosids</taxon>
        <taxon>fabids</taxon>
        <taxon>Rosales</taxon>
        <taxon>Rhamnaceae</taxon>
        <taxon>Paliureae</taxon>
        <taxon>Ziziphus</taxon>
    </lineage>
</organism>
<comment type="subcellular location">
    <subcellularLocation>
        <location evidence="2">Cytoplasm</location>
    </subcellularLocation>
    <subcellularLocation>
        <location evidence="1">Nucleus</location>
    </subcellularLocation>
</comment>
<keyword evidence="3" id="KW-0963">Cytoplasm</keyword>
<dbReference type="OrthoDB" id="298344at2759"/>
<feature type="domain" description="Zinc-finger" evidence="11">
    <location>
        <begin position="166"/>
        <end position="262"/>
    </location>
</feature>
<feature type="region of interest" description="Disordered" evidence="10">
    <location>
        <begin position="298"/>
        <end position="331"/>
    </location>
</feature>
<keyword evidence="8" id="KW-0804">Transcription</keyword>